<evidence type="ECO:0000256" key="1">
    <source>
        <dbReference type="SAM" id="MobiDB-lite"/>
    </source>
</evidence>
<dbReference type="Proteomes" id="UP000235965">
    <property type="component" value="Unassembled WGS sequence"/>
</dbReference>
<dbReference type="EMBL" id="NEVH01021191">
    <property type="protein sequence ID" value="PNF20128.1"/>
    <property type="molecule type" value="Genomic_DNA"/>
</dbReference>
<evidence type="ECO:0000313" key="2">
    <source>
        <dbReference type="EMBL" id="PNF20128.1"/>
    </source>
</evidence>
<dbReference type="STRING" id="105785.A0A2J7PUX0"/>
<sequence length="293" mass="32008">MIGYGIQQNQNTPQLPSCSVSQINMLLQEQPEHKHSSDSCFDHSQTQSSNTNKQSNQCSNNGLVKSDCIEQNKEQGIKYCNLQKVQQNGQPIEHTQLPVQLKQQEQSGYVGHSSLYGPAGELHEDILYSQASLVPHSGSDGSHNTGRFQAHFISSKHQNTLTDTMSPVLQHFQDHGRCGLDAGIPCDVMDSCLQTDIKSVNVSSSASCCQLSMEPACNQTVFGMQRSAVNYQSNCNSSVTGGVQLCSSTHQLQIQFSEADGKENSNQESSSVTGESDIIVEETEEEMTESEVV</sequence>
<dbReference type="OrthoDB" id="8187497at2759"/>
<feature type="region of interest" description="Disordered" evidence="1">
    <location>
        <begin position="258"/>
        <end position="293"/>
    </location>
</feature>
<feature type="compositionally biased region" description="Acidic residues" evidence="1">
    <location>
        <begin position="278"/>
        <end position="293"/>
    </location>
</feature>
<feature type="region of interest" description="Disordered" evidence="1">
    <location>
        <begin position="34"/>
        <end position="58"/>
    </location>
</feature>
<feature type="compositionally biased region" description="Low complexity" evidence="1">
    <location>
        <begin position="44"/>
        <end position="58"/>
    </location>
</feature>
<reference evidence="2 3" key="1">
    <citation type="submission" date="2017-12" db="EMBL/GenBank/DDBJ databases">
        <title>Hemimetabolous genomes reveal molecular basis of termite eusociality.</title>
        <authorList>
            <person name="Harrison M.C."/>
            <person name="Jongepier E."/>
            <person name="Robertson H.M."/>
            <person name="Arning N."/>
            <person name="Bitard-Feildel T."/>
            <person name="Chao H."/>
            <person name="Childers C.P."/>
            <person name="Dinh H."/>
            <person name="Doddapaneni H."/>
            <person name="Dugan S."/>
            <person name="Gowin J."/>
            <person name="Greiner C."/>
            <person name="Han Y."/>
            <person name="Hu H."/>
            <person name="Hughes D.S.T."/>
            <person name="Huylmans A.-K."/>
            <person name="Kemena C."/>
            <person name="Kremer L.P.M."/>
            <person name="Lee S.L."/>
            <person name="Lopez-Ezquerra A."/>
            <person name="Mallet L."/>
            <person name="Monroy-Kuhn J.M."/>
            <person name="Moser A."/>
            <person name="Murali S.C."/>
            <person name="Muzny D.M."/>
            <person name="Otani S."/>
            <person name="Piulachs M.-D."/>
            <person name="Poelchau M."/>
            <person name="Qu J."/>
            <person name="Schaub F."/>
            <person name="Wada-Katsumata A."/>
            <person name="Worley K.C."/>
            <person name="Xie Q."/>
            <person name="Ylla G."/>
            <person name="Poulsen M."/>
            <person name="Gibbs R.A."/>
            <person name="Schal C."/>
            <person name="Richards S."/>
            <person name="Belles X."/>
            <person name="Korb J."/>
            <person name="Bornberg-Bauer E."/>
        </authorList>
    </citation>
    <scope>NUCLEOTIDE SEQUENCE [LARGE SCALE GENOMIC DNA]</scope>
    <source>
        <tissue evidence="2">Whole body</tissue>
    </source>
</reference>
<dbReference type="InParanoid" id="A0A2J7PUX0"/>
<proteinExistence type="predicted"/>
<gene>
    <name evidence="2" type="ORF">B7P43_G04748</name>
</gene>
<organism evidence="2 3">
    <name type="scientific">Cryptotermes secundus</name>
    <dbReference type="NCBI Taxonomy" id="105785"/>
    <lineage>
        <taxon>Eukaryota</taxon>
        <taxon>Metazoa</taxon>
        <taxon>Ecdysozoa</taxon>
        <taxon>Arthropoda</taxon>
        <taxon>Hexapoda</taxon>
        <taxon>Insecta</taxon>
        <taxon>Pterygota</taxon>
        <taxon>Neoptera</taxon>
        <taxon>Polyneoptera</taxon>
        <taxon>Dictyoptera</taxon>
        <taxon>Blattodea</taxon>
        <taxon>Blattoidea</taxon>
        <taxon>Termitoidae</taxon>
        <taxon>Kalotermitidae</taxon>
        <taxon>Cryptotermitinae</taxon>
        <taxon>Cryptotermes</taxon>
    </lineage>
</organism>
<dbReference type="AlphaFoldDB" id="A0A2J7PUX0"/>
<accession>A0A2J7PUX0</accession>
<protein>
    <submittedName>
        <fullName evidence="2">Uncharacterized protein</fullName>
    </submittedName>
</protein>
<name>A0A2J7PUX0_9NEOP</name>
<evidence type="ECO:0000313" key="3">
    <source>
        <dbReference type="Proteomes" id="UP000235965"/>
    </source>
</evidence>
<comment type="caution">
    <text evidence="2">The sequence shown here is derived from an EMBL/GenBank/DDBJ whole genome shotgun (WGS) entry which is preliminary data.</text>
</comment>
<keyword evidence="3" id="KW-1185">Reference proteome</keyword>